<protein>
    <submittedName>
        <fullName evidence="2">Uncharacterized protein</fullName>
    </submittedName>
</protein>
<dbReference type="Proteomes" id="UP001600165">
    <property type="component" value="Unassembled WGS sequence"/>
</dbReference>
<evidence type="ECO:0000256" key="1">
    <source>
        <dbReference type="SAM" id="MobiDB-lite"/>
    </source>
</evidence>
<comment type="caution">
    <text evidence="2">The sequence shown here is derived from an EMBL/GenBank/DDBJ whole genome shotgun (WGS) entry which is preliminary data.</text>
</comment>
<reference evidence="2 3" key="1">
    <citation type="submission" date="2024-10" db="EMBL/GenBank/DDBJ databases">
        <authorList>
            <person name="Ratan Roy A."/>
            <person name="Morales Sandoval P.H."/>
            <person name="De Los Santos Villalobos S."/>
            <person name="Chakraborty S."/>
            <person name="Mukherjee J."/>
        </authorList>
    </citation>
    <scope>NUCLEOTIDE SEQUENCE [LARGE SCALE GENOMIC DNA]</scope>
    <source>
        <strain evidence="2 3">S1</strain>
    </source>
</reference>
<accession>A0ABW6IJM2</accession>
<organism evidence="2 3">
    <name type="scientific">Almyronema epifaneia S1</name>
    <dbReference type="NCBI Taxonomy" id="2991925"/>
    <lineage>
        <taxon>Bacteria</taxon>
        <taxon>Bacillati</taxon>
        <taxon>Cyanobacteriota</taxon>
        <taxon>Cyanophyceae</taxon>
        <taxon>Nodosilineales</taxon>
        <taxon>Nodosilineaceae</taxon>
        <taxon>Almyronema</taxon>
        <taxon>Almyronema epifaneia</taxon>
    </lineage>
</organism>
<proteinExistence type="predicted"/>
<keyword evidence="3" id="KW-1185">Reference proteome</keyword>
<gene>
    <name evidence="2" type="ORF">ACFVKH_19090</name>
</gene>
<dbReference type="RefSeq" id="WP_377968022.1">
    <property type="nucleotide sequence ID" value="NZ_JBHZOL010000109.1"/>
</dbReference>
<evidence type="ECO:0000313" key="3">
    <source>
        <dbReference type="Proteomes" id="UP001600165"/>
    </source>
</evidence>
<feature type="region of interest" description="Disordered" evidence="1">
    <location>
        <begin position="68"/>
        <end position="104"/>
    </location>
</feature>
<sequence length="162" mass="18780">MAGLRGLQLAVLPEVEPYEIENPCPLLTEVNVGERCQFYGRIGTLASYESGYVVFCSEDQLQLFNRRVAEGLQESPPEQSAQRSPKRRHSPKGQASGWLEERVGNKKRKNPTTSYYYCWDEVIQPGETRRQKVYVKVRKMMRLRQMIDERRSVHEILAFLDG</sequence>
<dbReference type="EMBL" id="JBHZOL010000109">
    <property type="protein sequence ID" value="MFE4108391.1"/>
    <property type="molecule type" value="Genomic_DNA"/>
</dbReference>
<name>A0ABW6IJM2_9CYAN</name>
<evidence type="ECO:0000313" key="2">
    <source>
        <dbReference type="EMBL" id="MFE4108391.1"/>
    </source>
</evidence>